<dbReference type="Proteomes" id="UP001225072">
    <property type="component" value="Unassembled WGS sequence"/>
</dbReference>
<keyword evidence="1" id="KW-0175">Coiled coil</keyword>
<keyword evidence="3" id="KW-0732">Signal</keyword>
<dbReference type="InterPro" id="IPR019734">
    <property type="entry name" value="TPR_rpt"/>
</dbReference>
<evidence type="ECO:0000256" key="3">
    <source>
        <dbReference type="SAM" id="SignalP"/>
    </source>
</evidence>
<protein>
    <submittedName>
        <fullName evidence="4">Tetratricopeptide (TPR) repeat protein</fullName>
    </submittedName>
</protein>
<evidence type="ECO:0000313" key="4">
    <source>
        <dbReference type="EMBL" id="MDQ1095251.1"/>
    </source>
</evidence>
<gene>
    <name evidence="4" type="ORF">QE404_000398</name>
</gene>
<dbReference type="EMBL" id="JAUTAL010000001">
    <property type="protein sequence ID" value="MDQ1095251.1"/>
    <property type="molecule type" value="Genomic_DNA"/>
</dbReference>
<sequence length="480" mass="55793">MYNLKFLLLAIFLYSSCKANISITSIDSLISVTDDQLYENNVDYITQNAEKILKFSELNNYEKGKLYGNFFLGVTARMHGDNENMVRYTFAAEKLAKEYDDKYVLAFIFLQKATIYKEAGLYNSALNFINQGLTVSNSIQQYEKRNCAKGKLLVYKAICMSYLNPEWKQILRINLEAMKLLEKAGKPFGYDYNYLNVASTYETLGELDKAEFFYRKSLKVSTGNLKGMGYCNLAHLAFLHGRFEDATNYANTSLDYQENNSNKRYRDIAEIYQLLTKIYTETGNTAAAKKSEKLFEYYHNKENYTNELFKKKLLIQLLAKAELNQKDFEMEVSKKSRNLLVFSVISMVLIICLGMIYMKQVKSNRKTIEKNNEQLSELSQQINNSFSEVLELAKSDDPAFIPRFKEVYPVFYQNLLSRYPDLTIAQIRFCCLLRLNFSTKEVAHYHRLTIKGVQTRKTRLRKQLNIPSDADLNLWMMNLG</sequence>
<dbReference type="Gene3D" id="1.25.40.10">
    <property type="entry name" value="Tetratricopeptide repeat domain"/>
    <property type="match status" value="1"/>
</dbReference>
<reference evidence="4 5" key="1">
    <citation type="submission" date="2023-07" db="EMBL/GenBank/DDBJ databases">
        <title>Functional and genomic diversity of the sorghum phyllosphere microbiome.</title>
        <authorList>
            <person name="Shade A."/>
        </authorList>
    </citation>
    <scope>NUCLEOTIDE SEQUENCE [LARGE SCALE GENOMIC DNA]</scope>
    <source>
        <strain evidence="4 5">SORGH_AS_1064</strain>
    </source>
</reference>
<evidence type="ECO:0000313" key="5">
    <source>
        <dbReference type="Proteomes" id="UP001225072"/>
    </source>
</evidence>
<accession>A0ABU0TEJ7</accession>
<keyword evidence="2" id="KW-0812">Transmembrane</keyword>
<name>A0ABU0TEJ7_9FLAO</name>
<evidence type="ECO:0000256" key="2">
    <source>
        <dbReference type="SAM" id="Phobius"/>
    </source>
</evidence>
<comment type="caution">
    <text evidence="4">The sequence shown here is derived from an EMBL/GenBank/DDBJ whole genome shotgun (WGS) entry which is preliminary data.</text>
</comment>
<keyword evidence="2" id="KW-1133">Transmembrane helix</keyword>
<dbReference type="SMART" id="SM00028">
    <property type="entry name" value="TPR"/>
    <property type="match status" value="3"/>
</dbReference>
<feature type="chain" id="PRO_5047021700" evidence="3">
    <location>
        <begin position="20"/>
        <end position="480"/>
    </location>
</feature>
<dbReference type="Pfam" id="PF13181">
    <property type="entry name" value="TPR_8"/>
    <property type="match status" value="1"/>
</dbReference>
<dbReference type="SUPFAM" id="SSF48452">
    <property type="entry name" value="TPR-like"/>
    <property type="match status" value="1"/>
</dbReference>
<dbReference type="InterPro" id="IPR016032">
    <property type="entry name" value="Sig_transdc_resp-reg_C-effctor"/>
</dbReference>
<feature type="coiled-coil region" evidence="1">
    <location>
        <begin position="358"/>
        <end position="388"/>
    </location>
</feature>
<proteinExistence type="predicted"/>
<organism evidence="4 5">
    <name type="scientific">Chryseobacterium camelliae</name>
    <dbReference type="NCBI Taxonomy" id="1265445"/>
    <lineage>
        <taxon>Bacteria</taxon>
        <taxon>Pseudomonadati</taxon>
        <taxon>Bacteroidota</taxon>
        <taxon>Flavobacteriia</taxon>
        <taxon>Flavobacteriales</taxon>
        <taxon>Weeksellaceae</taxon>
        <taxon>Chryseobacterium group</taxon>
        <taxon>Chryseobacterium</taxon>
    </lineage>
</organism>
<evidence type="ECO:0000256" key="1">
    <source>
        <dbReference type="SAM" id="Coils"/>
    </source>
</evidence>
<keyword evidence="2" id="KW-0472">Membrane</keyword>
<dbReference type="InterPro" id="IPR011990">
    <property type="entry name" value="TPR-like_helical_dom_sf"/>
</dbReference>
<keyword evidence="5" id="KW-1185">Reference proteome</keyword>
<dbReference type="SUPFAM" id="SSF46894">
    <property type="entry name" value="C-terminal effector domain of the bipartite response regulators"/>
    <property type="match status" value="1"/>
</dbReference>
<feature type="signal peptide" evidence="3">
    <location>
        <begin position="1"/>
        <end position="19"/>
    </location>
</feature>
<feature type="transmembrane region" description="Helical" evidence="2">
    <location>
        <begin position="339"/>
        <end position="358"/>
    </location>
</feature>